<dbReference type="EMBL" id="JBHSBI010000009">
    <property type="protein sequence ID" value="MFC4009512.1"/>
    <property type="molecule type" value="Genomic_DNA"/>
</dbReference>
<dbReference type="SUPFAM" id="SSF56219">
    <property type="entry name" value="DNase I-like"/>
    <property type="match status" value="1"/>
</dbReference>
<evidence type="ECO:0008006" key="3">
    <source>
        <dbReference type="Google" id="ProtNLM"/>
    </source>
</evidence>
<dbReference type="Gene3D" id="3.60.10.10">
    <property type="entry name" value="Endonuclease/exonuclease/phosphatase"/>
    <property type="match status" value="1"/>
</dbReference>
<dbReference type="RefSeq" id="WP_379529552.1">
    <property type="nucleotide sequence ID" value="NZ_JBHSBI010000009.1"/>
</dbReference>
<protein>
    <recommendedName>
        <fullName evidence="3">Endonuclease/exonuclease/phosphatase family protein</fullName>
    </recommendedName>
</protein>
<organism evidence="1 2">
    <name type="scientific">Nonomuraea purpurea</name>
    <dbReference type="NCBI Taxonomy" id="1849276"/>
    <lineage>
        <taxon>Bacteria</taxon>
        <taxon>Bacillati</taxon>
        <taxon>Actinomycetota</taxon>
        <taxon>Actinomycetes</taxon>
        <taxon>Streptosporangiales</taxon>
        <taxon>Streptosporangiaceae</taxon>
        <taxon>Nonomuraea</taxon>
    </lineage>
</organism>
<proteinExistence type="predicted"/>
<evidence type="ECO:0000313" key="1">
    <source>
        <dbReference type="EMBL" id="MFC4009512.1"/>
    </source>
</evidence>
<name>A0ABV8G685_9ACTN</name>
<dbReference type="Proteomes" id="UP001595851">
    <property type="component" value="Unassembled WGS sequence"/>
</dbReference>
<accession>A0ABV8G685</accession>
<gene>
    <name evidence="1" type="ORF">ACFOY2_19960</name>
</gene>
<comment type="caution">
    <text evidence="1">The sequence shown here is derived from an EMBL/GenBank/DDBJ whole genome shotgun (WGS) entry which is preliminary data.</text>
</comment>
<evidence type="ECO:0000313" key="2">
    <source>
        <dbReference type="Proteomes" id="UP001595851"/>
    </source>
</evidence>
<dbReference type="InterPro" id="IPR036691">
    <property type="entry name" value="Endo/exonu/phosph_ase_sf"/>
</dbReference>
<reference evidence="2" key="1">
    <citation type="journal article" date="2019" name="Int. J. Syst. Evol. Microbiol.">
        <title>The Global Catalogue of Microorganisms (GCM) 10K type strain sequencing project: providing services to taxonomists for standard genome sequencing and annotation.</title>
        <authorList>
            <consortium name="The Broad Institute Genomics Platform"/>
            <consortium name="The Broad Institute Genome Sequencing Center for Infectious Disease"/>
            <person name="Wu L."/>
            <person name="Ma J."/>
        </authorList>
    </citation>
    <scope>NUCLEOTIDE SEQUENCE [LARGE SCALE GENOMIC DNA]</scope>
    <source>
        <strain evidence="2">TBRC 1276</strain>
    </source>
</reference>
<keyword evidence="2" id="KW-1185">Reference proteome</keyword>
<sequence length="116" mass="12667">MVRHVVLLVAGLLTAPAPSRLSVMTWNVCAGTNSACPLYRAGAVELADAAGRRAVAPAYRAYQECDQRGARRSGRWTREGKKLDYLFAPKGSVRRCRVEHDVTLSDHKPVYAGLAL</sequence>